<organism evidence="1 2">
    <name type="scientific">Gossypium harknessii</name>
    <dbReference type="NCBI Taxonomy" id="34285"/>
    <lineage>
        <taxon>Eukaryota</taxon>
        <taxon>Viridiplantae</taxon>
        <taxon>Streptophyta</taxon>
        <taxon>Embryophyta</taxon>
        <taxon>Tracheophyta</taxon>
        <taxon>Spermatophyta</taxon>
        <taxon>Magnoliopsida</taxon>
        <taxon>eudicotyledons</taxon>
        <taxon>Gunneridae</taxon>
        <taxon>Pentapetalae</taxon>
        <taxon>rosids</taxon>
        <taxon>malvids</taxon>
        <taxon>Malvales</taxon>
        <taxon>Malvaceae</taxon>
        <taxon>Malvoideae</taxon>
        <taxon>Gossypium</taxon>
    </lineage>
</organism>
<name>A0A7J9GIQ9_9ROSI</name>
<dbReference type="Proteomes" id="UP000593560">
    <property type="component" value="Unassembled WGS sequence"/>
</dbReference>
<evidence type="ECO:0000313" key="1">
    <source>
        <dbReference type="EMBL" id="MBA0797449.1"/>
    </source>
</evidence>
<protein>
    <submittedName>
        <fullName evidence="1">Uncharacterized protein</fullName>
    </submittedName>
</protein>
<dbReference type="EMBL" id="JABFAD010000005">
    <property type="protein sequence ID" value="MBA0797449.1"/>
    <property type="molecule type" value="Genomic_DNA"/>
</dbReference>
<comment type="caution">
    <text evidence="1">The sequence shown here is derived from an EMBL/GenBank/DDBJ whole genome shotgun (WGS) entry which is preliminary data.</text>
</comment>
<evidence type="ECO:0000313" key="2">
    <source>
        <dbReference type="Proteomes" id="UP000593560"/>
    </source>
</evidence>
<sequence>MAAFDFIIQRNIYDFEPQELHRPTFFPPFFENQKL</sequence>
<dbReference type="AlphaFoldDB" id="A0A7J9GIQ9"/>
<keyword evidence="2" id="KW-1185">Reference proteome</keyword>
<gene>
    <name evidence="1" type="ORF">Gohar_008152</name>
</gene>
<reference evidence="1 2" key="1">
    <citation type="journal article" date="2019" name="Genome Biol. Evol.">
        <title>Insights into the evolution of the New World diploid cottons (Gossypium, subgenus Houzingenia) based on genome sequencing.</title>
        <authorList>
            <person name="Grover C.E."/>
            <person name="Arick M.A. 2nd"/>
            <person name="Thrash A."/>
            <person name="Conover J.L."/>
            <person name="Sanders W.S."/>
            <person name="Peterson D.G."/>
            <person name="Frelichowski J.E."/>
            <person name="Scheffler J.A."/>
            <person name="Scheffler B.E."/>
            <person name="Wendel J.F."/>
        </authorList>
    </citation>
    <scope>NUCLEOTIDE SEQUENCE [LARGE SCALE GENOMIC DNA]</scope>
    <source>
        <strain evidence="1">0</strain>
        <tissue evidence="1">Leaf</tissue>
    </source>
</reference>
<proteinExistence type="predicted"/>
<accession>A0A7J9GIQ9</accession>